<dbReference type="PANTHER" id="PTHR43249">
    <property type="entry name" value="UDP-N-ACETYL-2-AMINO-2-DEOXY-D-GLUCURONATE OXIDASE"/>
    <property type="match status" value="1"/>
</dbReference>
<dbReference type="OrthoDB" id="9801953at2"/>
<accession>A0A3L7E2P2</accession>
<keyword evidence="3" id="KW-1185">Reference proteome</keyword>
<feature type="domain" description="Gfo/Idh/MocA-like oxidoreductase N-terminal" evidence="1">
    <location>
        <begin position="18"/>
        <end position="144"/>
    </location>
</feature>
<dbReference type="Pfam" id="PF01408">
    <property type="entry name" value="GFO_IDH_MocA"/>
    <property type="match status" value="1"/>
</dbReference>
<evidence type="ECO:0000259" key="1">
    <source>
        <dbReference type="Pfam" id="PF01408"/>
    </source>
</evidence>
<dbReference type="InterPro" id="IPR000683">
    <property type="entry name" value="Gfo/Idh/MocA-like_OxRdtase_N"/>
</dbReference>
<organism evidence="2 3">
    <name type="scientific">Seongchinamella sediminis</name>
    <dbReference type="NCBI Taxonomy" id="2283635"/>
    <lineage>
        <taxon>Bacteria</taxon>
        <taxon>Pseudomonadati</taxon>
        <taxon>Pseudomonadota</taxon>
        <taxon>Gammaproteobacteria</taxon>
        <taxon>Cellvibrionales</taxon>
        <taxon>Halieaceae</taxon>
        <taxon>Seongchinamella</taxon>
    </lineage>
</organism>
<name>A0A3L7E2P2_9GAMM</name>
<dbReference type="Proteomes" id="UP000265509">
    <property type="component" value="Unassembled WGS sequence"/>
</dbReference>
<proteinExistence type="predicted"/>
<comment type="caution">
    <text evidence="2">The sequence shown here is derived from an EMBL/GenBank/DDBJ whole genome shotgun (WGS) entry which is preliminary data.</text>
</comment>
<reference evidence="2 3" key="1">
    <citation type="submission" date="2018-07" db="EMBL/GenBank/DDBJ databases">
        <title>Halioglobus sp. genome submission.</title>
        <authorList>
            <person name="Ye M.-Q."/>
            <person name="Du Z.-J."/>
        </authorList>
    </citation>
    <scope>NUCLEOTIDE SEQUENCE [LARGE SCALE GENOMIC DNA]</scope>
    <source>
        <strain evidence="2 3">U0301</strain>
    </source>
</reference>
<dbReference type="Gene3D" id="3.40.50.720">
    <property type="entry name" value="NAD(P)-binding Rossmann-like Domain"/>
    <property type="match status" value="1"/>
</dbReference>
<dbReference type="PANTHER" id="PTHR43249:SF1">
    <property type="entry name" value="D-GLUCOSIDE 3-DEHYDROGENASE"/>
    <property type="match status" value="1"/>
</dbReference>
<dbReference type="AlphaFoldDB" id="A0A3L7E2P2"/>
<gene>
    <name evidence="2" type="ORF">DWB85_01890</name>
</gene>
<dbReference type="SUPFAM" id="SSF51735">
    <property type="entry name" value="NAD(P)-binding Rossmann-fold domains"/>
    <property type="match status" value="1"/>
</dbReference>
<dbReference type="GO" id="GO:0000166">
    <property type="term" value="F:nucleotide binding"/>
    <property type="evidence" value="ECO:0007669"/>
    <property type="project" value="InterPro"/>
</dbReference>
<evidence type="ECO:0000313" key="2">
    <source>
        <dbReference type="EMBL" id="RLQ23329.1"/>
    </source>
</evidence>
<dbReference type="InterPro" id="IPR036291">
    <property type="entry name" value="NAD(P)-bd_dom_sf"/>
</dbReference>
<dbReference type="Gene3D" id="3.30.360.10">
    <property type="entry name" value="Dihydrodipicolinate Reductase, domain 2"/>
    <property type="match status" value="1"/>
</dbReference>
<protein>
    <submittedName>
        <fullName evidence="2">Gfo/Idh/MocA family oxidoreductase</fullName>
    </submittedName>
</protein>
<dbReference type="InterPro" id="IPR052515">
    <property type="entry name" value="Gfo/Idh/MocA_Oxidoreductase"/>
</dbReference>
<sequence length="318" mass="33768">MAGHATLGNRMNMPSPRRVLVVGARSVRQGTGPFIAAGLAAAGADICGIVGTSEASVSDALAGLADNWQISTRGFTDLGQALEQLKPDAVALCSPWRCHADQLAQVAAAGCHCLVEKPMVWPATREQADALVAAYENQGLLLQMVGQWPATLAAFAKLHGGLPGDIERFAMRLSPISIGRDMVTDSAPHFISMLQALAGPGDCERCALTVAPGGQQLELDCQYRHGRGSISARLLLETCEQRPRPAWYAINGARADREVTLPEYRQSLAGAGSRVAFADPMHQVTADFLAGLARGRTTDGVSLRSAHRNLLQLAAVWR</sequence>
<dbReference type="EMBL" id="QRAN01000002">
    <property type="protein sequence ID" value="RLQ23329.1"/>
    <property type="molecule type" value="Genomic_DNA"/>
</dbReference>
<evidence type="ECO:0000313" key="3">
    <source>
        <dbReference type="Proteomes" id="UP000265509"/>
    </source>
</evidence>